<feature type="region of interest" description="Disordered" evidence="1">
    <location>
        <begin position="148"/>
        <end position="201"/>
    </location>
</feature>
<dbReference type="Proteomes" id="UP001162480">
    <property type="component" value="Chromosome 24"/>
</dbReference>
<gene>
    <name evidence="3" type="ORF">OCTVUL_1B007407</name>
</gene>
<accession>A0AA36BUC1</accession>
<dbReference type="GO" id="GO:0003676">
    <property type="term" value="F:nucleic acid binding"/>
    <property type="evidence" value="ECO:0007669"/>
    <property type="project" value="InterPro"/>
</dbReference>
<dbReference type="InterPro" id="IPR004875">
    <property type="entry name" value="DDE_SF_endonuclease_dom"/>
</dbReference>
<protein>
    <submittedName>
        <fullName evidence="3">Transposable element-derived 1-like</fullName>
    </submittedName>
</protein>
<dbReference type="Pfam" id="PF03184">
    <property type="entry name" value="DDE_1"/>
    <property type="match status" value="1"/>
</dbReference>
<evidence type="ECO:0000256" key="1">
    <source>
        <dbReference type="SAM" id="MobiDB-lite"/>
    </source>
</evidence>
<feature type="compositionally biased region" description="Basic and acidic residues" evidence="1">
    <location>
        <begin position="149"/>
        <end position="164"/>
    </location>
</feature>
<feature type="domain" description="DDE-1" evidence="2">
    <location>
        <begin position="12"/>
        <end position="93"/>
    </location>
</feature>
<evidence type="ECO:0000313" key="4">
    <source>
        <dbReference type="Proteomes" id="UP001162480"/>
    </source>
</evidence>
<evidence type="ECO:0000313" key="3">
    <source>
        <dbReference type="EMBL" id="CAI9740398.1"/>
    </source>
</evidence>
<dbReference type="AlphaFoldDB" id="A0AA36BUC1"/>
<proteinExistence type="predicted"/>
<reference evidence="3" key="1">
    <citation type="submission" date="2023-08" db="EMBL/GenBank/DDBJ databases">
        <authorList>
            <person name="Alioto T."/>
            <person name="Alioto T."/>
            <person name="Gomez Garrido J."/>
        </authorList>
    </citation>
    <scope>NUCLEOTIDE SEQUENCE</scope>
</reference>
<name>A0AA36BUC1_OCTVU</name>
<sequence>MNNTGGYALELSYEGVQIEFLQPNITSLTHPMNQGVIHAFKALYRRKSLKNLVEARDSDDNFSLKEYWRGYTIVMCFQNIQKALKQMNKVTLNASRKKLWPEAVHKHKGFSPDEIYHSAVDKVVKPAKLLGGDGFTKMTTEDVNNLIQDHPDPLMDEEMTKSASEEEERQEDPRKEEVGLSLEPLSTLAKTAKELQRMVED</sequence>
<evidence type="ECO:0000259" key="2">
    <source>
        <dbReference type="Pfam" id="PF03184"/>
    </source>
</evidence>
<keyword evidence="4" id="KW-1185">Reference proteome</keyword>
<dbReference type="EMBL" id="OX597837">
    <property type="protein sequence ID" value="CAI9740398.1"/>
    <property type="molecule type" value="Genomic_DNA"/>
</dbReference>
<organism evidence="3 4">
    <name type="scientific">Octopus vulgaris</name>
    <name type="common">Common octopus</name>
    <dbReference type="NCBI Taxonomy" id="6645"/>
    <lineage>
        <taxon>Eukaryota</taxon>
        <taxon>Metazoa</taxon>
        <taxon>Spiralia</taxon>
        <taxon>Lophotrochozoa</taxon>
        <taxon>Mollusca</taxon>
        <taxon>Cephalopoda</taxon>
        <taxon>Coleoidea</taxon>
        <taxon>Octopodiformes</taxon>
        <taxon>Octopoda</taxon>
        <taxon>Incirrata</taxon>
        <taxon>Octopodidae</taxon>
        <taxon>Octopus</taxon>
    </lineage>
</organism>
<feature type="compositionally biased region" description="Basic and acidic residues" evidence="1">
    <location>
        <begin position="191"/>
        <end position="201"/>
    </location>
</feature>